<dbReference type="Gene3D" id="1.10.287.1060">
    <property type="entry name" value="ESAT-6-like"/>
    <property type="match status" value="1"/>
</dbReference>
<name>A0A3D9V7K2_THECX</name>
<dbReference type="InterPro" id="IPR036689">
    <property type="entry name" value="ESAT-6-like_sf"/>
</dbReference>
<proteinExistence type="predicted"/>
<dbReference type="Proteomes" id="UP000256485">
    <property type="component" value="Unassembled WGS sequence"/>
</dbReference>
<gene>
    <name evidence="1" type="ORF">DFJ64_2931</name>
</gene>
<organism evidence="1 2">
    <name type="scientific">Thermasporomyces composti</name>
    <dbReference type="NCBI Taxonomy" id="696763"/>
    <lineage>
        <taxon>Bacteria</taxon>
        <taxon>Bacillati</taxon>
        <taxon>Actinomycetota</taxon>
        <taxon>Actinomycetes</taxon>
        <taxon>Propionibacteriales</taxon>
        <taxon>Nocardioidaceae</taxon>
        <taxon>Thermasporomyces</taxon>
    </lineage>
</organism>
<evidence type="ECO:0000313" key="2">
    <source>
        <dbReference type="Proteomes" id="UP000256485"/>
    </source>
</evidence>
<comment type="caution">
    <text evidence="1">The sequence shown here is derived from an EMBL/GenBank/DDBJ whole genome shotgun (WGS) entry which is preliminary data.</text>
</comment>
<dbReference type="SUPFAM" id="SSF140453">
    <property type="entry name" value="EsxAB dimer-like"/>
    <property type="match status" value="1"/>
</dbReference>
<dbReference type="RefSeq" id="WP_115850943.1">
    <property type="nucleotide sequence ID" value="NZ_QTUC01000001.1"/>
</dbReference>
<protein>
    <submittedName>
        <fullName evidence="1">Uncharacterized protein</fullName>
    </submittedName>
</protein>
<dbReference type="AlphaFoldDB" id="A0A3D9V7K2"/>
<keyword evidence="2" id="KW-1185">Reference proteome</keyword>
<evidence type="ECO:0000313" key="1">
    <source>
        <dbReference type="EMBL" id="REF37487.1"/>
    </source>
</evidence>
<dbReference type="EMBL" id="QTUC01000001">
    <property type="protein sequence ID" value="REF37487.1"/>
    <property type="molecule type" value="Genomic_DNA"/>
</dbReference>
<accession>A0A3D9V7K2</accession>
<sequence length="346" mass="37252">MVEFDPEAFGRGLKGLAEGEDSPYICIARAKGLIEAAELHPLAFGLICLPIVKGTYDDSREFLAKNLRTGTENMHAVLAGLNRVAANYRNAEQANLLLPEKVDLPEIKVTATNAKIIFEAAVVYWCKMGLLAMLAQKVSVECARLAVSAGVAAALWLGFMPDDVALSRAHGQWQEAANQLEKFNDDILVKMNALNAAWSGSEAQEAFTRWMDNFREEVEECRDAVAKGADSLKDLYDTLNSECYMAFVATVANLIVLAAMACLSLSCPPLWKAAMEAVGAVLSINTGTRIAYAAAAIKTVLLAIRGIVGTTFVTKKEKGDAGNGVDFEEVALSNEQIEALVRGVNS</sequence>
<reference evidence="1 2" key="1">
    <citation type="submission" date="2018-08" db="EMBL/GenBank/DDBJ databases">
        <title>Sequencing the genomes of 1000 actinobacteria strains.</title>
        <authorList>
            <person name="Klenk H.-P."/>
        </authorList>
    </citation>
    <scope>NUCLEOTIDE SEQUENCE [LARGE SCALE GENOMIC DNA]</scope>
    <source>
        <strain evidence="1 2">DSM 22891</strain>
    </source>
</reference>